<keyword evidence="4" id="KW-1185">Reference proteome</keyword>
<dbReference type="AlphaFoldDB" id="A0AAU9W0K2"/>
<comment type="caution">
    <text evidence="3">The sequence shown here is derived from an EMBL/GenBank/DDBJ whole genome shotgun (WGS) entry which is preliminary data.</text>
</comment>
<dbReference type="GO" id="GO:0070492">
    <property type="term" value="F:oligosaccharide binding"/>
    <property type="evidence" value="ECO:0007669"/>
    <property type="project" value="TreeGrafter"/>
</dbReference>
<dbReference type="PANTHER" id="PTHR16146:SF46">
    <property type="entry name" value="INTELECTIN-1A-RELATED"/>
    <property type="match status" value="1"/>
</dbReference>
<dbReference type="NCBIfam" id="NF040941">
    <property type="entry name" value="GGGWT_bact"/>
    <property type="match status" value="1"/>
</dbReference>
<protein>
    <submittedName>
        <fullName evidence="3">Uncharacterized protein</fullName>
    </submittedName>
</protein>
<accession>A0AAU9W0K2</accession>
<dbReference type="SUPFAM" id="SSF56496">
    <property type="entry name" value="Fibrinogen C-terminal domain-like"/>
    <property type="match status" value="1"/>
</dbReference>
<evidence type="ECO:0000313" key="4">
    <source>
        <dbReference type="Proteomes" id="UP001159428"/>
    </source>
</evidence>
<feature type="non-terminal residue" evidence="3">
    <location>
        <position position="1"/>
    </location>
</feature>
<keyword evidence="2" id="KW-0472">Membrane</keyword>
<evidence type="ECO:0000256" key="2">
    <source>
        <dbReference type="SAM" id="Phobius"/>
    </source>
</evidence>
<proteinExistence type="predicted"/>
<evidence type="ECO:0000256" key="1">
    <source>
        <dbReference type="ARBA" id="ARBA00023157"/>
    </source>
</evidence>
<evidence type="ECO:0000313" key="3">
    <source>
        <dbReference type="EMBL" id="CAH3039725.1"/>
    </source>
</evidence>
<gene>
    <name evidence="3" type="ORF">PMEA_00026312</name>
</gene>
<dbReference type="GO" id="GO:0005615">
    <property type="term" value="C:extracellular space"/>
    <property type="evidence" value="ECO:0007669"/>
    <property type="project" value="TreeGrafter"/>
</dbReference>
<reference evidence="3 4" key="1">
    <citation type="submission" date="2022-05" db="EMBL/GenBank/DDBJ databases">
        <authorList>
            <consortium name="Genoscope - CEA"/>
            <person name="William W."/>
        </authorList>
    </citation>
    <scope>NUCLEOTIDE SEQUENCE [LARGE SCALE GENOMIC DNA]</scope>
</reference>
<keyword evidence="1" id="KW-1015">Disulfide bond</keyword>
<feature type="transmembrane region" description="Helical" evidence="2">
    <location>
        <begin position="57"/>
        <end position="82"/>
    </location>
</feature>
<dbReference type="InterPro" id="IPR036056">
    <property type="entry name" value="Fibrinogen-like_C"/>
</dbReference>
<organism evidence="3 4">
    <name type="scientific">Pocillopora meandrina</name>
    <dbReference type="NCBI Taxonomy" id="46732"/>
    <lineage>
        <taxon>Eukaryota</taxon>
        <taxon>Metazoa</taxon>
        <taxon>Cnidaria</taxon>
        <taxon>Anthozoa</taxon>
        <taxon>Hexacorallia</taxon>
        <taxon>Scleractinia</taxon>
        <taxon>Astrocoeniina</taxon>
        <taxon>Pocilloporidae</taxon>
        <taxon>Pocillopora</taxon>
    </lineage>
</organism>
<dbReference type="Proteomes" id="UP001159428">
    <property type="component" value="Unassembled WGS sequence"/>
</dbReference>
<sequence>DSGHSRGDGEYWIDPEKSGNPLKVYCDMSRSGGKRMNFFFLDTRTSTEVYLTWSSCYWNVLVLAIFAFSRNILIMIGGWLLVSNVEFGSPSPKVSVETSYGGIGKPHMVLQKSAMKELRGHLSFTQLRFHCRKKQGRTFHVVTASNSSGEAVVQYFSGQTKERPDACGSFVRLTWDDNSKLAGICKDWGQVSGESLVGKWGHGEDQRRLYWYPVFKNGCYHLRVFLTAVGDLKKMECDDGFGHNVDSNGDFWRVFVR</sequence>
<dbReference type="Gene3D" id="2.60.120.1000">
    <property type="match status" value="1"/>
</dbReference>
<dbReference type="EMBL" id="CALNXJ010000005">
    <property type="protein sequence ID" value="CAH3039725.1"/>
    <property type="molecule type" value="Genomic_DNA"/>
</dbReference>
<dbReference type="PANTHER" id="PTHR16146">
    <property type="entry name" value="INTELECTIN"/>
    <property type="match status" value="1"/>
</dbReference>
<name>A0AAU9W0K2_9CNID</name>
<keyword evidence="2" id="KW-1133">Transmembrane helix</keyword>
<keyword evidence="2" id="KW-0812">Transmembrane</keyword>